<sequence>MAQESLPLVTKPLDTNADVAPKHHRLLGLGLVALSALTFSLMSAGIKYESAYMTSMQTLFWRGFVAWVFNFVLVLATRTSLTVDRELAPYLVFRCIIGFITTSLTFWTVSQMVLADASCIIFTSPVMTFLLGAIFLGERIKPLDFGLAILCFVGVVFVARPTFLFGDAPQQDAHHGSKWAVLAGLAGAMCQASAYTSIRRIKDINFLVVIHYFMLTLAVLSAAWILTFEGGFKLNLPQSVWWSCLGSGFLGFVGQLFMTKGFQLENIGIASVMRYLDIVFVFIWDTTLLHEKISVWSFVGAAIILSSAVAIAVRKAHQG</sequence>
<feature type="transmembrane region" description="Helical" evidence="5">
    <location>
        <begin position="295"/>
        <end position="313"/>
    </location>
</feature>
<dbReference type="PANTHER" id="PTHR22911">
    <property type="entry name" value="ACYL-MALONYL CONDENSING ENZYME-RELATED"/>
    <property type="match status" value="1"/>
</dbReference>
<evidence type="ECO:0000259" key="6">
    <source>
        <dbReference type="Pfam" id="PF00892"/>
    </source>
</evidence>
<feature type="transmembrane region" description="Helical" evidence="5">
    <location>
        <begin position="143"/>
        <end position="159"/>
    </location>
</feature>
<dbReference type="EMBL" id="VJMJ01000009">
    <property type="protein sequence ID" value="KAF0744297.1"/>
    <property type="molecule type" value="Genomic_DNA"/>
</dbReference>
<accession>A0A6G0XUY9</accession>
<dbReference type="Proteomes" id="UP000481153">
    <property type="component" value="Unassembled WGS sequence"/>
</dbReference>
<keyword evidence="4 5" id="KW-0472">Membrane</keyword>
<keyword evidence="3 5" id="KW-1133">Transmembrane helix</keyword>
<evidence type="ECO:0000256" key="4">
    <source>
        <dbReference type="ARBA" id="ARBA00023136"/>
    </source>
</evidence>
<feature type="transmembrane region" description="Helical" evidence="5">
    <location>
        <begin position="58"/>
        <end position="76"/>
    </location>
</feature>
<keyword evidence="2 5" id="KW-0812">Transmembrane</keyword>
<keyword evidence="8" id="KW-1185">Reference proteome</keyword>
<dbReference type="SUPFAM" id="SSF103481">
    <property type="entry name" value="Multidrug resistance efflux transporter EmrE"/>
    <property type="match status" value="2"/>
</dbReference>
<feature type="transmembrane region" description="Helical" evidence="5">
    <location>
        <begin position="239"/>
        <end position="257"/>
    </location>
</feature>
<protein>
    <recommendedName>
        <fullName evidence="6">EamA domain-containing protein</fullName>
    </recommendedName>
</protein>
<gene>
    <name evidence="7" type="ORF">Ae201684_000785</name>
</gene>
<feature type="transmembrane region" description="Helical" evidence="5">
    <location>
        <begin position="113"/>
        <end position="136"/>
    </location>
</feature>
<dbReference type="InterPro" id="IPR037185">
    <property type="entry name" value="EmrE-like"/>
</dbReference>
<dbReference type="Pfam" id="PF00892">
    <property type="entry name" value="EamA"/>
    <property type="match status" value="2"/>
</dbReference>
<evidence type="ECO:0000313" key="8">
    <source>
        <dbReference type="Proteomes" id="UP000481153"/>
    </source>
</evidence>
<comment type="caution">
    <text evidence="7">The sequence shown here is derived from an EMBL/GenBank/DDBJ whole genome shotgun (WGS) entry which is preliminary data.</text>
</comment>
<evidence type="ECO:0000256" key="2">
    <source>
        <dbReference type="ARBA" id="ARBA00022692"/>
    </source>
</evidence>
<feature type="transmembrane region" description="Helical" evidence="5">
    <location>
        <begin position="26"/>
        <end position="46"/>
    </location>
</feature>
<feature type="transmembrane region" description="Helical" evidence="5">
    <location>
        <begin position="264"/>
        <end position="283"/>
    </location>
</feature>
<reference evidence="7 8" key="1">
    <citation type="submission" date="2019-07" db="EMBL/GenBank/DDBJ databases">
        <title>Genomics analysis of Aphanomyces spp. identifies a new class of oomycete effector associated with host adaptation.</title>
        <authorList>
            <person name="Gaulin E."/>
        </authorList>
    </citation>
    <scope>NUCLEOTIDE SEQUENCE [LARGE SCALE GENOMIC DNA]</scope>
    <source>
        <strain evidence="7 8">ATCC 201684</strain>
    </source>
</reference>
<evidence type="ECO:0000256" key="1">
    <source>
        <dbReference type="ARBA" id="ARBA00004141"/>
    </source>
</evidence>
<feature type="domain" description="EamA" evidence="6">
    <location>
        <begin position="179"/>
        <end position="311"/>
    </location>
</feature>
<proteinExistence type="predicted"/>
<organism evidence="7 8">
    <name type="scientific">Aphanomyces euteiches</name>
    <dbReference type="NCBI Taxonomy" id="100861"/>
    <lineage>
        <taxon>Eukaryota</taxon>
        <taxon>Sar</taxon>
        <taxon>Stramenopiles</taxon>
        <taxon>Oomycota</taxon>
        <taxon>Saprolegniomycetes</taxon>
        <taxon>Saprolegniales</taxon>
        <taxon>Verrucalvaceae</taxon>
        <taxon>Aphanomyces</taxon>
    </lineage>
</organism>
<dbReference type="InterPro" id="IPR000620">
    <property type="entry name" value="EamA_dom"/>
</dbReference>
<feature type="transmembrane region" description="Helical" evidence="5">
    <location>
        <begin position="205"/>
        <end position="227"/>
    </location>
</feature>
<feature type="domain" description="EamA" evidence="6">
    <location>
        <begin position="27"/>
        <end position="159"/>
    </location>
</feature>
<evidence type="ECO:0000313" key="7">
    <source>
        <dbReference type="EMBL" id="KAF0744297.1"/>
    </source>
</evidence>
<feature type="transmembrane region" description="Helical" evidence="5">
    <location>
        <begin position="88"/>
        <end position="107"/>
    </location>
</feature>
<feature type="transmembrane region" description="Helical" evidence="5">
    <location>
        <begin position="179"/>
        <end position="198"/>
    </location>
</feature>
<dbReference type="AlphaFoldDB" id="A0A6G0XUY9"/>
<dbReference type="VEuPathDB" id="FungiDB:AeMF1_007909"/>
<dbReference type="PANTHER" id="PTHR22911:SF6">
    <property type="entry name" value="SOLUTE CARRIER FAMILY 35 MEMBER G1"/>
    <property type="match status" value="1"/>
</dbReference>
<evidence type="ECO:0000256" key="5">
    <source>
        <dbReference type="SAM" id="Phobius"/>
    </source>
</evidence>
<name>A0A6G0XUY9_9STRA</name>
<evidence type="ECO:0000256" key="3">
    <source>
        <dbReference type="ARBA" id="ARBA00022989"/>
    </source>
</evidence>
<dbReference type="GO" id="GO:0016020">
    <property type="term" value="C:membrane"/>
    <property type="evidence" value="ECO:0007669"/>
    <property type="project" value="UniProtKB-SubCell"/>
</dbReference>
<comment type="subcellular location">
    <subcellularLocation>
        <location evidence="1">Membrane</location>
        <topology evidence="1">Multi-pass membrane protein</topology>
    </subcellularLocation>
</comment>